<dbReference type="InterPro" id="IPR001640">
    <property type="entry name" value="Lgt"/>
</dbReference>
<keyword evidence="9" id="KW-1185">Reference proteome</keyword>
<dbReference type="HAMAP" id="MF_01147">
    <property type="entry name" value="Lgt"/>
    <property type="match status" value="1"/>
</dbReference>
<evidence type="ECO:0000256" key="4">
    <source>
        <dbReference type="ARBA" id="ARBA00022692"/>
    </source>
</evidence>
<evidence type="ECO:0000256" key="1">
    <source>
        <dbReference type="ARBA" id="ARBA00007150"/>
    </source>
</evidence>
<dbReference type="PANTHER" id="PTHR30589">
    <property type="entry name" value="PROLIPOPROTEIN DIACYLGLYCERYL TRANSFERASE"/>
    <property type="match status" value="1"/>
</dbReference>
<keyword evidence="4 7" id="KW-0812">Transmembrane</keyword>
<comment type="catalytic activity">
    <reaction evidence="7">
        <text>L-cysteinyl-[prolipoprotein] + a 1,2-diacyl-sn-glycero-3-phospho-(1'-sn-glycerol) = an S-1,2-diacyl-sn-glyceryl-L-cysteinyl-[prolipoprotein] + sn-glycerol 1-phosphate + H(+)</text>
        <dbReference type="Rhea" id="RHEA:56712"/>
        <dbReference type="Rhea" id="RHEA-COMP:14679"/>
        <dbReference type="Rhea" id="RHEA-COMP:14680"/>
        <dbReference type="ChEBI" id="CHEBI:15378"/>
        <dbReference type="ChEBI" id="CHEBI:29950"/>
        <dbReference type="ChEBI" id="CHEBI:57685"/>
        <dbReference type="ChEBI" id="CHEBI:64716"/>
        <dbReference type="ChEBI" id="CHEBI:140658"/>
        <dbReference type="EC" id="2.5.1.145"/>
    </reaction>
</comment>
<dbReference type="Proteomes" id="UP001165089">
    <property type="component" value="Unassembled WGS sequence"/>
</dbReference>
<keyword evidence="6 7" id="KW-0472">Membrane</keyword>
<dbReference type="Pfam" id="PF01790">
    <property type="entry name" value="LGT"/>
    <property type="match status" value="1"/>
</dbReference>
<protein>
    <recommendedName>
        <fullName evidence="7">Phosphatidylglycerol--prolipoprotein diacylglyceryl transferase</fullName>
        <ecNumber evidence="7">2.5.1.145</ecNumber>
    </recommendedName>
</protein>
<feature type="transmembrane region" description="Helical" evidence="7">
    <location>
        <begin position="206"/>
        <end position="223"/>
    </location>
</feature>
<comment type="subcellular location">
    <subcellularLocation>
        <location evidence="7">Cell membrane</location>
        <topology evidence="7">Multi-pass membrane protein</topology>
    </subcellularLocation>
</comment>
<feature type="transmembrane region" description="Helical" evidence="7">
    <location>
        <begin position="90"/>
        <end position="111"/>
    </location>
</feature>
<evidence type="ECO:0000256" key="3">
    <source>
        <dbReference type="ARBA" id="ARBA00022679"/>
    </source>
</evidence>
<comment type="function">
    <text evidence="7">Catalyzes the transfer of the diacylglyceryl group from phosphatidylglycerol to the sulfhydryl group of the N-terminal cysteine of a prolipoprotein, the first step in the formation of mature lipoproteins.</text>
</comment>
<dbReference type="EC" id="2.5.1.145" evidence="7"/>
<keyword evidence="3 7" id="KW-0808">Transferase</keyword>
<feature type="transmembrane region" description="Helical" evidence="7">
    <location>
        <begin position="6"/>
        <end position="27"/>
    </location>
</feature>
<evidence type="ECO:0000256" key="5">
    <source>
        <dbReference type="ARBA" id="ARBA00022989"/>
    </source>
</evidence>
<name>A0ABQ5Q826_9BACT</name>
<feature type="transmembrane region" description="Helical" evidence="7">
    <location>
        <begin position="48"/>
        <end position="70"/>
    </location>
</feature>
<dbReference type="RefSeq" id="WP_285724826.1">
    <property type="nucleotide sequence ID" value="NZ_BSDD01000003.1"/>
</dbReference>
<dbReference type="EMBL" id="BSDD01000003">
    <property type="protein sequence ID" value="GLH70265.1"/>
    <property type="molecule type" value="Genomic_DNA"/>
</dbReference>
<gene>
    <name evidence="7 8" type="primary">lgt</name>
    <name evidence="8" type="ORF">GETHPA_17980</name>
</gene>
<feature type="binding site" evidence="7">
    <location>
        <position position="138"/>
    </location>
    <ligand>
        <name>a 1,2-diacyl-sn-glycero-3-phospho-(1'-sn-glycerol)</name>
        <dbReference type="ChEBI" id="CHEBI:64716"/>
    </ligand>
</feature>
<evidence type="ECO:0000313" key="9">
    <source>
        <dbReference type="Proteomes" id="UP001165089"/>
    </source>
</evidence>
<comment type="caution">
    <text evidence="8">The sequence shown here is derived from an EMBL/GenBank/DDBJ whole genome shotgun (WGS) entry which is preliminary data.</text>
</comment>
<comment type="similarity">
    <text evidence="1 7">Belongs to the Lgt family.</text>
</comment>
<evidence type="ECO:0000256" key="2">
    <source>
        <dbReference type="ARBA" id="ARBA00022475"/>
    </source>
</evidence>
<comment type="pathway">
    <text evidence="7">Protein modification; lipoprotein biosynthesis (diacylglyceryl transfer).</text>
</comment>
<dbReference type="GO" id="GO:0016740">
    <property type="term" value="F:transferase activity"/>
    <property type="evidence" value="ECO:0007669"/>
    <property type="project" value="UniProtKB-KW"/>
</dbReference>
<keyword evidence="2 7" id="KW-1003">Cell membrane</keyword>
<reference evidence="8 9" key="1">
    <citation type="journal article" date="2023" name="Antonie Van Leeuwenhoek">
        <title>Mesoterricola silvestris gen. nov., sp. nov., Mesoterricola sediminis sp. nov., Geothrix oryzae sp. nov., Geothrix edaphica sp. nov., Geothrix rubra sp. nov., and Geothrix limicola sp. nov., six novel members of Acidobacteriota isolated from soils.</title>
        <authorList>
            <person name="Itoh H."/>
            <person name="Sugisawa Y."/>
            <person name="Mise K."/>
            <person name="Xu Z."/>
            <person name="Kuniyasu M."/>
            <person name="Ushijima N."/>
            <person name="Kawano K."/>
            <person name="Kobayashi E."/>
            <person name="Shiratori Y."/>
            <person name="Masuda Y."/>
            <person name="Senoo K."/>
        </authorList>
    </citation>
    <scope>NUCLEOTIDE SEQUENCE [LARGE SCALE GENOMIC DNA]</scope>
    <source>
        <strain evidence="8 9">Red803</strain>
    </source>
</reference>
<accession>A0ABQ5Q826</accession>
<dbReference type="PANTHER" id="PTHR30589:SF0">
    <property type="entry name" value="PHOSPHATIDYLGLYCEROL--PROLIPOPROTEIN DIACYLGLYCERYL TRANSFERASE"/>
    <property type="match status" value="1"/>
</dbReference>
<keyword evidence="5 7" id="KW-1133">Transmembrane helix</keyword>
<evidence type="ECO:0000313" key="8">
    <source>
        <dbReference type="EMBL" id="GLH70265.1"/>
    </source>
</evidence>
<sequence>MHPVLFQIGSFPIGTYGLLLALAFFAGRALAQRQGKLDNLVPAAITDLAIAVLVAAIVGSKLLMIIVGLFTPAGQEGAMAFRDIFTLSTLRAGGAIHGGIIAATLVFFWKLRKGQGLPLRITGDALVPGVALGQAIGRLGCFSAGCCYGTETHVPWSVTFTNPVAQAFSGTPLDIPLHPVQLYNSLANLTVMAVLLIARKRRGFEGQIFALYFLVEGLGRIVTETWRGDGDRGTGWLGWSWLSTGRATGLGFMMLGLGLWLAWSRRRPAAAR</sequence>
<feature type="transmembrane region" description="Helical" evidence="7">
    <location>
        <begin position="243"/>
        <end position="263"/>
    </location>
</feature>
<evidence type="ECO:0000256" key="6">
    <source>
        <dbReference type="ARBA" id="ARBA00023136"/>
    </source>
</evidence>
<proteinExistence type="inferred from homology"/>
<evidence type="ECO:0000256" key="7">
    <source>
        <dbReference type="HAMAP-Rule" id="MF_01147"/>
    </source>
</evidence>
<organism evidence="8 9">
    <name type="scientific">Geothrix rubra</name>
    <dbReference type="NCBI Taxonomy" id="2927977"/>
    <lineage>
        <taxon>Bacteria</taxon>
        <taxon>Pseudomonadati</taxon>
        <taxon>Acidobacteriota</taxon>
        <taxon>Holophagae</taxon>
        <taxon>Holophagales</taxon>
        <taxon>Holophagaceae</taxon>
        <taxon>Geothrix</taxon>
    </lineage>
</organism>